<dbReference type="Proteomes" id="UP000509750">
    <property type="component" value="Chromosome"/>
</dbReference>
<dbReference type="OrthoDB" id="384525at2157"/>
<organism evidence="2 3">
    <name type="scientific">Halorarum halophilum</name>
    <dbReference type="NCBI Taxonomy" id="2743090"/>
    <lineage>
        <taxon>Archaea</taxon>
        <taxon>Methanobacteriati</taxon>
        <taxon>Methanobacteriota</taxon>
        <taxon>Stenosarchaea group</taxon>
        <taxon>Halobacteria</taxon>
        <taxon>Halobacteriales</taxon>
        <taxon>Haloferacaceae</taxon>
        <taxon>Halorarum</taxon>
    </lineage>
</organism>
<reference evidence="2 3" key="1">
    <citation type="submission" date="2020-07" db="EMBL/GenBank/DDBJ databases">
        <title>Gai3-2, isolated from salt lake.</title>
        <authorList>
            <person name="Cui H."/>
            <person name="Shi X."/>
        </authorList>
    </citation>
    <scope>NUCLEOTIDE SEQUENCE [LARGE SCALE GENOMIC DNA]</scope>
    <source>
        <strain evidence="2 3">Gai3-2</strain>
    </source>
</reference>
<dbReference type="GeneID" id="56028227"/>
<protein>
    <recommendedName>
        <fullName evidence="4">CARDB protein</fullName>
    </recommendedName>
</protein>
<proteinExistence type="predicted"/>
<dbReference type="KEGG" id="halg:HUG10_05300"/>
<name>A0A7D5GEH9_9EURY</name>
<gene>
    <name evidence="2" type="ORF">HUG10_05300</name>
</gene>
<evidence type="ECO:0000256" key="1">
    <source>
        <dbReference type="SAM" id="MobiDB-lite"/>
    </source>
</evidence>
<dbReference type="PROSITE" id="PS51257">
    <property type="entry name" value="PROKAR_LIPOPROTEIN"/>
    <property type="match status" value="1"/>
</dbReference>
<evidence type="ECO:0008006" key="4">
    <source>
        <dbReference type="Google" id="ProtNLM"/>
    </source>
</evidence>
<dbReference type="AlphaFoldDB" id="A0A7D5GEH9"/>
<feature type="region of interest" description="Disordered" evidence="1">
    <location>
        <begin position="18"/>
        <end position="42"/>
    </location>
</feature>
<keyword evidence="3" id="KW-1185">Reference proteome</keyword>
<accession>A0A7D5GEH9</accession>
<dbReference type="EMBL" id="CP058529">
    <property type="protein sequence ID" value="QLG26990.1"/>
    <property type="molecule type" value="Genomic_DNA"/>
</dbReference>
<dbReference type="Gene3D" id="2.60.40.10">
    <property type="entry name" value="Immunoglobulins"/>
    <property type="match status" value="1"/>
</dbReference>
<dbReference type="RefSeq" id="WP_179168565.1">
    <property type="nucleotide sequence ID" value="NZ_CP058529.1"/>
</dbReference>
<evidence type="ECO:0000313" key="3">
    <source>
        <dbReference type="Proteomes" id="UP000509750"/>
    </source>
</evidence>
<evidence type="ECO:0000313" key="2">
    <source>
        <dbReference type="EMBL" id="QLG26990.1"/>
    </source>
</evidence>
<dbReference type="InterPro" id="IPR013783">
    <property type="entry name" value="Ig-like_fold"/>
</dbReference>
<sequence>MKRRGLLIGLAGLAAGAGCTETVRPSGPRTPPRSPEPTSTPASGLVVVDLIDEQDDAGNLLVRVTVENQGDASQSGTVVVDVRAGETETTVSRSVTLDSGERREVALSTEIGYDAFAGDGSLQVDVQ</sequence>